<accession>A0A172QY51</accession>
<protein>
    <submittedName>
        <fullName evidence="2">Uncharacterized protein</fullName>
    </submittedName>
</protein>
<gene>
    <name evidence="2" type="ORF">ccrud_14675</name>
</gene>
<feature type="transmembrane region" description="Helical" evidence="1">
    <location>
        <begin position="7"/>
        <end position="25"/>
    </location>
</feature>
<dbReference type="Proteomes" id="UP000076929">
    <property type="component" value="Plasmid pCRULAC2"/>
</dbReference>
<dbReference type="EMBL" id="CP015624">
    <property type="protein sequence ID" value="ANE05580.1"/>
    <property type="molecule type" value="Genomic_DNA"/>
</dbReference>
<feature type="transmembrane region" description="Helical" evidence="1">
    <location>
        <begin position="62"/>
        <end position="82"/>
    </location>
</feature>
<keyword evidence="1" id="KW-0812">Transmembrane</keyword>
<dbReference type="KEGG" id="ccjz:ccrud_14675"/>
<feature type="transmembrane region" description="Helical" evidence="1">
    <location>
        <begin position="88"/>
        <end position="109"/>
    </location>
</feature>
<feature type="transmembrane region" description="Helical" evidence="1">
    <location>
        <begin position="37"/>
        <end position="57"/>
    </location>
</feature>
<proteinExistence type="predicted"/>
<keyword evidence="2" id="KW-0614">Plasmid</keyword>
<sequence length="118" mass="13257">MRDYTIFVIRLLLLYLIVFIAFWIWSPITSESYLEAVVMAFAVSLITALVTSAVTYLASLKVIAFVGFLGFVSLIVGVYFWITVPDGILDVFFVLFGSGIFLSEVLISLKRYSRSSSF</sequence>
<keyword evidence="1" id="KW-0472">Membrane</keyword>
<dbReference type="AlphaFoldDB" id="A0A172QY51"/>
<reference evidence="2 3" key="1">
    <citation type="submission" date="2016-05" db="EMBL/GenBank/DDBJ databases">
        <title>Complete genome sequence of Corynebacterium crudilactis, a new Corynebacterium species isolated from raw cow's milk.</title>
        <authorList>
            <person name="Christian R."/>
            <person name="Zimmermann J."/>
            <person name="Lipski A."/>
            <person name="Kalinowski J."/>
        </authorList>
    </citation>
    <scope>NUCLEOTIDE SEQUENCE [LARGE SCALE GENOMIC DNA]</scope>
    <source>
        <strain evidence="2 3">JZ16</strain>
        <plasmid evidence="2 3">pCRULAC2</plasmid>
    </source>
</reference>
<organism evidence="2 3">
    <name type="scientific">Corynebacterium crudilactis</name>
    <dbReference type="NCBI Taxonomy" id="1652495"/>
    <lineage>
        <taxon>Bacteria</taxon>
        <taxon>Bacillati</taxon>
        <taxon>Actinomycetota</taxon>
        <taxon>Actinomycetes</taxon>
        <taxon>Mycobacteriales</taxon>
        <taxon>Corynebacteriaceae</taxon>
        <taxon>Corynebacterium</taxon>
    </lineage>
</organism>
<geneLocation type="plasmid" evidence="2 3">
    <name>pCRULAC2</name>
</geneLocation>
<evidence type="ECO:0000256" key="1">
    <source>
        <dbReference type="SAM" id="Phobius"/>
    </source>
</evidence>
<evidence type="ECO:0000313" key="3">
    <source>
        <dbReference type="Proteomes" id="UP000076929"/>
    </source>
</evidence>
<evidence type="ECO:0000313" key="2">
    <source>
        <dbReference type="EMBL" id="ANE05580.1"/>
    </source>
</evidence>
<name>A0A172QY51_9CORY</name>
<keyword evidence="1" id="KW-1133">Transmembrane helix</keyword>
<dbReference type="OrthoDB" id="9878979at2"/>
<keyword evidence="3" id="KW-1185">Reference proteome</keyword>